<feature type="transmembrane region" description="Helical" evidence="2">
    <location>
        <begin position="427"/>
        <end position="445"/>
    </location>
</feature>
<protein>
    <submittedName>
        <fullName evidence="6">Wolframin</fullName>
    </submittedName>
</protein>
<reference evidence="6 7" key="1">
    <citation type="submission" date="2015-12" db="EMBL/GenBank/DDBJ databases">
        <title>The genome of Folsomia candida.</title>
        <authorList>
            <person name="Faddeeva A."/>
            <person name="Derks M.F."/>
            <person name="Anvar Y."/>
            <person name="Smit S."/>
            <person name="Van Straalen N."/>
            <person name="Roelofs D."/>
        </authorList>
    </citation>
    <scope>NUCLEOTIDE SEQUENCE [LARGE SCALE GENOMIC DNA]</scope>
    <source>
        <strain evidence="6 7">VU population</strain>
        <tissue evidence="6">Whole body</tissue>
    </source>
</reference>
<name>A0A226EKV3_FOLCA</name>
<evidence type="ECO:0000256" key="2">
    <source>
        <dbReference type="SAM" id="Phobius"/>
    </source>
</evidence>
<feature type="domain" description="Wolframin OB-fold" evidence="3">
    <location>
        <begin position="840"/>
        <end position="921"/>
    </location>
</feature>
<keyword evidence="2" id="KW-1133">Transmembrane helix</keyword>
<keyword evidence="2" id="KW-0472">Membrane</keyword>
<dbReference type="Gene3D" id="1.25.40.10">
    <property type="entry name" value="Tetratricopeptide repeat domain"/>
    <property type="match status" value="1"/>
</dbReference>
<dbReference type="PANTHER" id="PTHR13098">
    <property type="entry name" value="WOLFRAMIN"/>
    <property type="match status" value="1"/>
</dbReference>
<proteinExistence type="predicted"/>
<dbReference type="InterPro" id="IPR045460">
    <property type="entry name" value="Wolframin_EF-hand"/>
</dbReference>
<evidence type="ECO:0000259" key="3">
    <source>
        <dbReference type="Pfam" id="PF19913"/>
    </source>
</evidence>
<feature type="region of interest" description="Disordered" evidence="1">
    <location>
        <begin position="287"/>
        <end position="349"/>
    </location>
</feature>
<evidence type="ECO:0000259" key="5">
    <source>
        <dbReference type="Pfam" id="PF20053"/>
    </source>
</evidence>
<dbReference type="Pfam" id="PF19914">
    <property type="entry name" value="WEF-hand"/>
    <property type="match status" value="1"/>
</dbReference>
<dbReference type="GO" id="GO:0055074">
    <property type="term" value="P:calcium ion homeostasis"/>
    <property type="evidence" value="ECO:0007669"/>
    <property type="project" value="TreeGrafter"/>
</dbReference>
<dbReference type="GO" id="GO:0030968">
    <property type="term" value="P:endoplasmic reticulum unfolded protein response"/>
    <property type="evidence" value="ECO:0007669"/>
    <property type="project" value="TreeGrafter"/>
</dbReference>
<dbReference type="PRINTS" id="PR02060">
    <property type="entry name" value="WOLFFAMILY"/>
</dbReference>
<dbReference type="AlphaFoldDB" id="A0A226EKV3"/>
<sequence length="944" mass="106018">MACRVNLSKSRSRNGGGDATTGSKNGNAKITSGFIARGNLTSPNSARHIHCFHNNQEQQTINSPAFSTRAPCKTPYKSPIQLQNSLPPGWTLTASSSSTTTVTTTIIAEKSTSSFGQESIQNKEGIIMAGDIHVVDGKRASRRHWTLRDRSAMSVHFLKTNLAEDGCEEAQLDLGKKLLQDSKDPELLESSQRENSRMAIYWLVKSSDQGNEDATNLLKECLDSGQSGITAQNYPDVITCIKTPTNEKLTYKAARLLYSKLNNGEKFITTTQLLARIQSENRKVIRFADEDDDESNENSLDSTFVEGDDEDDEDSLPNVGLNETFTFPNCRSKSQSPETKSDTNKSSRRCQLNFSHSNQDGIKLTMDCLLRCASKFNAGENPTPSIDRNHHRRPRHDWKFGSQLNAFFLQLLILCVMTKTISIKVGVILGASLLSLWASFNLLGWRKRYYNFNDWSKVFGSVHTTWFDTDAKDRLIANSLVPYLSTLIFSSATLFYVDGLRTVKIVISGLVIFTLIYTNGPGFHLSALKLIAFVTIVKLGSSINYILSFCIYYVEFDENLLEYLTPWMESLKTVTLYCGVDLSSVTMNRCIPAIQIVAILSLLMGSRRHILQKTLPEFLVALWITEIFDISIKLQNEILYVWISLLTSVAITAIMLIIHSQWDHWKMIISIFLVMITGSALAALIASSDPENHMMISKSLQLLYNDEATVHKGVTDIDTLTHLEWDDYDSNCHRQAWKTRTPAFTQLFCSTKYGNVPTAVRWRGRVSVVKVREMSTSAIRDVAFDIIVNLMPSETSSESGHSWQQYLSGGEHHQQSPSPAMLLISTADIMKHDMKQKAIDLIVSLRPGDKIEFHGVLNPAAVGGLRPEIDNLQSIKCLECNSFHVEEFFFRNKNLQKTLHHSDGKKFNESNYSSFLSAINQLKNFFIELIDTVKSKSNITAFTF</sequence>
<feature type="compositionally biased region" description="Polar residues" evidence="1">
    <location>
        <begin position="321"/>
        <end position="338"/>
    </location>
</feature>
<dbReference type="STRING" id="158441.A0A226EKV3"/>
<dbReference type="OrthoDB" id="5865303at2759"/>
<feature type="domain" description="Wolframin EF-hand" evidence="4">
    <location>
        <begin position="252"/>
        <end position="376"/>
    </location>
</feature>
<feature type="transmembrane region" description="Helical" evidence="2">
    <location>
        <begin position="502"/>
        <end position="518"/>
    </location>
</feature>
<evidence type="ECO:0000313" key="6">
    <source>
        <dbReference type="EMBL" id="OXA57930.1"/>
    </source>
</evidence>
<gene>
    <name evidence="6" type="ORF">Fcan01_07614</name>
</gene>
<dbReference type="GO" id="GO:0005789">
    <property type="term" value="C:endoplasmic reticulum membrane"/>
    <property type="evidence" value="ECO:0007669"/>
    <property type="project" value="TreeGrafter"/>
</dbReference>
<dbReference type="InterPro" id="IPR011990">
    <property type="entry name" value="TPR-like_helical_dom_sf"/>
</dbReference>
<accession>A0A226EKV3</accession>
<feature type="transmembrane region" description="Helical" evidence="2">
    <location>
        <begin position="530"/>
        <end position="554"/>
    </location>
</feature>
<dbReference type="InterPro" id="IPR045400">
    <property type="entry name" value="Wolframin_Cys-rich"/>
</dbReference>
<dbReference type="EMBL" id="LNIX01000003">
    <property type="protein sequence ID" value="OXA57930.1"/>
    <property type="molecule type" value="Genomic_DNA"/>
</dbReference>
<dbReference type="Proteomes" id="UP000198287">
    <property type="component" value="Unassembled WGS sequence"/>
</dbReference>
<comment type="caution">
    <text evidence="6">The sequence shown here is derived from an EMBL/GenBank/DDBJ whole genome shotgun (WGS) entry which is preliminary data.</text>
</comment>
<feature type="region of interest" description="Disordered" evidence="1">
    <location>
        <begin position="1"/>
        <end position="29"/>
    </location>
</feature>
<evidence type="ECO:0000256" key="1">
    <source>
        <dbReference type="SAM" id="MobiDB-lite"/>
    </source>
</evidence>
<feature type="transmembrane region" description="Helical" evidence="2">
    <location>
        <begin position="475"/>
        <end position="496"/>
    </location>
</feature>
<keyword evidence="2" id="KW-0812">Transmembrane</keyword>
<feature type="transmembrane region" description="Helical" evidence="2">
    <location>
        <begin position="638"/>
        <end position="658"/>
    </location>
</feature>
<feature type="transmembrane region" description="Helical" evidence="2">
    <location>
        <begin position="665"/>
        <end position="686"/>
    </location>
</feature>
<organism evidence="6 7">
    <name type="scientific">Folsomia candida</name>
    <name type="common">Springtail</name>
    <dbReference type="NCBI Taxonomy" id="158441"/>
    <lineage>
        <taxon>Eukaryota</taxon>
        <taxon>Metazoa</taxon>
        <taxon>Ecdysozoa</taxon>
        <taxon>Arthropoda</taxon>
        <taxon>Hexapoda</taxon>
        <taxon>Collembola</taxon>
        <taxon>Entomobryomorpha</taxon>
        <taxon>Isotomoidea</taxon>
        <taxon>Isotomidae</taxon>
        <taxon>Proisotominae</taxon>
        <taxon>Folsomia</taxon>
    </lineage>
</organism>
<dbReference type="PANTHER" id="PTHR13098:SF3">
    <property type="entry name" value="WOLFRAMIN"/>
    <property type="match status" value="1"/>
</dbReference>
<feature type="compositionally biased region" description="Acidic residues" evidence="1">
    <location>
        <begin position="306"/>
        <end position="315"/>
    </location>
</feature>
<evidence type="ECO:0000259" key="4">
    <source>
        <dbReference type="Pfam" id="PF19914"/>
    </source>
</evidence>
<dbReference type="InterPro" id="IPR026209">
    <property type="entry name" value="Wolframin_fam"/>
</dbReference>
<feature type="domain" description="Wolframin cysteine-rich" evidence="5">
    <location>
        <begin position="725"/>
        <end position="777"/>
    </location>
</feature>
<dbReference type="InterPro" id="IPR045461">
    <property type="entry name" value="Wolframin_OB_fold"/>
</dbReference>
<feature type="compositionally biased region" description="Polar residues" evidence="1">
    <location>
        <begin position="20"/>
        <end position="29"/>
    </location>
</feature>
<keyword evidence="7" id="KW-1185">Reference proteome</keyword>
<dbReference type="Pfam" id="PF20053">
    <property type="entry name" value="WC-rich"/>
    <property type="match status" value="1"/>
</dbReference>
<dbReference type="Pfam" id="PF19913">
    <property type="entry name" value="WCOB"/>
    <property type="match status" value="1"/>
</dbReference>
<evidence type="ECO:0000313" key="7">
    <source>
        <dbReference type="Proteomes" id="UP000198287"/>
    </source>
</evidence>